<dbReference type="InterPro" id="IPR012337">
    <property type="entry name" value="RNaseH-like_sf"/>
</dbReference>
<dbReference type="Gene3D" id="3.60.10.10">
    <property type="entry name" value="Endonuclease/exonuclease/phosphatase"/>
    <property type="match status" value="1"/>
</dbReference>
<evidence type="ECO:0000313" key="5">
    <source>
        <dbReference type="Proteomes" id="UP001234989"/>
    </source>
</evidence>
<evidence type="ECO:0000259" key="3">
    <source>
        <dbReference type="Pfam" id="PF13456"/>
    </source>
</evidence>
<dbReference type="GO" id="GO:0003676">
    <property type="term" value="F:nucleic acid binding"/>
    <property type="evidence" value="ECO:0007669"/>
    <property type="project" value="InterPro"/>
</dbReference>
<dbReference type="PANTHER" id="PTHR33710:SF54">
    <property type="entry name" value="NON-LTR RETROELEMENT REVERSE TRANSCRIPTASE"/>
    <property type="match status" value="1"/>
</dbReference>
<dbReference type="CDD" id="cd06222">
    <property type="entry name" value="RNase_H_like"/>
    <property type="match status" value="1"/>
</dbReference>
<name>A0AAF0Q218_SOLVR</name>
<dbReference type="GO" id="GO:0004523">
    <property type="term" value="F:RNA-DNA hybrid ribonuclease activity"/>
    <property type="evidence" value="ECO:0007669"/>
    <property type="project" value="InterPro"/>
</dbReference>
<dbReference type="AlphaFoldDB" id="A0AAF0Q218"/>
<dbReference type="InterPro" id="IPR036397">
    <property type="entry name" value="RNaseH_sf"/>
</dbReference>
<organism evidence="4 5">
    <name type="scientific">Solanum verrucosum</name>
    <dbReference type="NCBI Taxonomy" id="315347"/>
    <lineage>
        <taxon>Eukaryota</taxon>
        <taxon>Viridiplantae</taxon>
        <taxon>Streptophyta</taxon>
        <taxon>Embryophyta</taxon>
        <taxon>Tracheophyta</taxon>
        <taxon>Spermatophyta</taxon>
        <taxon>Magnoliopsida</taxon>
        <taxon>eudicotyledons</taxon>
        <taxon>Gunneridae</taxon>
        <taxon>Pentapetalae</taxon>
        <taxon>asterids</taxon>
        <taxon>lamiids</taxon>
        <taxon>Solanales</taxon>
        <taxon>Solanaceae</taxon>
        <taxon>Solanoideae</taxon>
        <taxon>Solaneae</taxon>
        <taxon>Solanum</taxon>
    </lineage>
</organism>
<dbReference type="PANTHER" id="PTHR33710">
    <property type="entry name" value="BNAC02G09200D PROTEIN"/>
    <property type="match status" value="1"/>
</dbReference>
<dbReference type="InterPro" id="IPR036691">
    <property type="entry name" value="Endo/exonu/phosph_ase_sf"/>
</dbReference>
<dbReference type="InterPro" id="IPR044730">
    <property type="entry name" value="RNase_H-like_dom_plant"/>
</dbReference>
<gene>
    <name evidence="4" type="ORF">MTR67_008403</name>
</gene>
<dbReference type="SUPFAM" id="SSF53098">
    <property type="entry name" value="Ribonuclease H-like"/>
    <property type="match status" value="1"/>
</dbReference>
<protein>
    <recommendedName>
        <fullName evidence="6">RNase H type-1 domain-containing protein</fullName>
    </recommendedName>
</protein>
<feature type="compositionally biased region" description="Low complexity" evidence="1">
    <location>
        <begin position="211"/>
        <end position="223"/>
    </location>
</feature>
<dbReference type="EMBL" id="CP133613">
    <property type="protein sequence ID" value="WMV15018.1"/>
    <property type="molecule type" value="Genomic_DNA"/>
</dbReference>
<evidence type="ECO:0000259" key="2">
    <source>
        <dbReference type="Pfam" id="PF00078"/>
    </source>
</evidence>
<feature type="compositionally biased region" description="Polar residues" evidence="1">
    <location>
        <begin position="248"/>
        <end position="273"/>
    </location>
</feature>
<sequence length="620" mass="71017">MDLGFNGPKYTWSNLRGINFRIWKRLDRAMANDKWLQDMPHTSITHLPSVGSDHFPILMEMNVRQVNYIKYFRFLNCWADQPTFLDTMTDCWDRRMEGDPMWIFHQKMKRVVATLSSWSKMQFGDIYAKVKDYEEKVKIAEESLIQDNTDENRVALHAINADNIKYMKIKDSILRQKSQLHWFKEGDGNSKFFHTLIRQPVAAQPATAGDQQSATSSRRQPASQQPPVPSTSSSSRQSCRPVAHTAEATASHQPQSTTRSQVAHSTTHSSNRRPTAITISFEGDEHIAESACEHFQNIFTGEKKFIDETPMNCIPRLAPILPSLISTNQSGFVKGRSIYENIMLAQEIIHQIKKPTIGSNVVVKLDIDKAYDRVSWSYICLVLRKMGFDEVFIDMTWRIMSNNWYSIIINGKRYGFFHSTRGVGPLAQFTEDNNRFNNDTVSEFIEEGQWNINKIIQLASPTQVHNILATQLQLQQGGILRNSNGDLIFSYFVHLGHGTNNQAEVEAAIFGLSWCVQLNYQKMVLEVDSQMLVDWLLNKSPLLGTSHHKCNSFTPLPLTSHISNTFTHSGKPTLWQIHSPNTAIKSPVPNYTSLASKFQKRQQLIFSRIRQAWQVSEERK</sequence>
<evidence type="ECO:0000313" key="4">
    <source>
        <dbReference type="EMBL" id="WMV15018.1"/>
    </source>
</evidence>
<keyword evidence="5" id="KW-1185">Reference proteome</keyword>
<dbReference type="Pfam" id="PF13456">
    <property type="entry name" value="RVT_3"/>
    <property type="match status" value="1"/>
</dbReference>
<feature type="domain" description="RNase H type-1" evidence="3">
    <location>
        <begin position="476"/>
        <end position="541"/>
    </location>
</feature>
<reference evidence="4" key="1">
    <citation type="submission" date="2023-08" db="EMBL/GenBank/DDBJ databases">
        <title>A de novo genome assembly of Solanum verrucosum Schlechtendal, a Mexican diploid species geographically isolated from the other diploid A-genome species in potato relatives.</title>
        <authorList>
            <person name="Hosaka K."/>
        </authorList>
    </citation>
    <scope>NUCLEOTIDE SEQUENCE</scope>
    <source>
        <tissue evidence="4">Young leaves</tissue>
    </source>
</reference>
<dbReference type="Pfam" id="PF00078">
    <property type="entry name" value="RVT_1"/>
    <property type="match status" value="1"/>
</dbReference>
<feature type="compositionally biased region" description="Low complexity" evidence="1">
    <location>
        <begin position="230"/>
        <end position="242"/>
    </location>
</feature>
<dbReference type="Proteomes" id="UP001234989">
    <property type="component" value="Chromosome 2"/>
</dbReference>
<accession>A0AAF0Q218</accession>
<feature type="domain" description="Reverse transcriptase" evidence="2">
    <location>
        <begin position="313"/>
        <end position="419"/>
    </location>
</feature>
<dbReference type="Gene3D" id="3.30.420.10">
    <property type="entry name" value="Ribonuclease H-like superfamily/Ribonuclease H"/>
    <property type="match status" value="1"/>
</dbReference>
<dbReference type="InterPro" id="IPR002156">
    <property type="entry name" value="RNaseH_domain"/>
</dbReference>
<proteinExistence type="predicted"/>
<evidence type="ECO:0008006" key="6">
    <source>
        <dbReference type="Google" id="ProtNLM"/>
    </source>
</evidence>
<feature type="region of interest" description="Disordered" evidence="1">
    <location>
        <begin position="203"/>
        <end position="275"/>
    </location>
</feature>
<evidence type="ECO:0000256" key="1">
    <source>
        <dbReference type="SAM" id="MobiDB-lite"/>
    </source>
</evidence>
<dbReference type="SUPFAM" id="SSF56219">
    <property type="entry name" value="DNase I-like"/>
    <property type="match status" value="1"/>
</dbReference>
<dbReference type="InterPro" id="IPR000477">
    <property type="entry name" value="RT_dom"/>
</dbReference>